<reference evidence="4 5" key="1">
    <citation type="submission" date="2020-12" db="EMBL/GenBank/DDBJ databases">
        <title>Identification and biosynthesis of polyene macrolides produced by Streptomyces alfalfae Men-myco-93-63.</title>
        <authorList>
            <person name="Liu D."/>
            <person name="Li Y."/>
            <person name="Liu L."/>
            <person name="Han X."/>
            <person name="Shen F."/>
        </authorList>
    </citation>
    <scope>NUCLEOTIDE SEQUENCE [LARGE SCALE GENOMIC DNA]</scope>
    <source>
        <strain evidence="4 5">Men-myco-93-63</strain>
    </source>
</reference>
<dbReference type="InterPro" id="IPR001031">
    <property type="entry name" value="Thioesterase"/>
</dbReference>
<evidence type="ECO:0000313" key="4">
    <source>
        <dbReference type="EMBL" id="QQC93974.1"/>
    </source>
</evidence>
<evidence type="ECO:0000259" key="3">
    <source>
        <dbReference type="SMART" id="SM00824"/>
    </source>
</evidence>
<gene>
    <name evidence="4" type="ORF">I8755_25475</name>
</gene>
<dbReference type="GO" id="GO:0016787">
    <property type="term" value="F:hydrolase activity"/>
    <property type="evidence" value="ECO:0007669"/>
    <property type="project" value="UniProtKB-KW"/>
</dbReference>
<dbReference type="Proteomes" id="UP000596130">
    <property type="component" value="Chromosome"/>
</dbReference>
<feature type="domain" description="Thioesterase TesA-like" evidence="3">
    <location>
        <begin position="31"/>
        <end position="254"/>
    </location>
</feature>
<protein>
    <submittedName>
        <fullName evidence="4">Thioesterase</fullName>
    </submittedName>
</protein>
<evidence type="ECO:0000256" key="2">
    <source>
        <dbReference type="ARBA" id="ARBA00022801"/>
    </source>
</evidence>
<dbReference type="InterPro" id="IPR029058">
    <property type="entry name" value="AB_hydrolase_fold"/>
</dbReference>
<dbReference type="Pfam" id="PF00975">
    <property type="entry name" value="Thioesterase"/>
    <property type="match status" value="1"/>
</dbReference>
<accession>A0A7T4PPV9</accession>
<dbReference type="GO" id="GO:0008610">
    <property type="term" value="P:lipid biosynthetic process"/>
    <property type="evidence" value="ECO:0007669"/>
    <property type="project" value="TreeGrafter"/>
</dbReference>
<sequence length="263" mass="28018">MSYGKEGALVGDWIRCNHPAPDAGTRLLVYPHAGGSVSAYHGLSAAVSGTVEPLVVQYPGRQDRYGEPFAAGADEIVDAVLDELPDGPDARPVALFGHSMGALLAFETARRMEAAGKPPVALIVSGRMAPSLPRTAAGKKRVRDMSDAELVEDMRKLSGTAEELFSSPELLSLFLPPMRADYQIVDEYVYRSGEPLRCPLVTLTGDSDPRVTVEGARAWESETRGGFSCHVLAGGHFFLDAHMPYVAGVIASALPGRRTVPAS</sequence>
<dbReference type="EMBL" id="CP065959">
    <property type="protein sequence ID" value="QQC93974.1"/>
    <property type="molecule type" value="Genomic_DNA"/>
</dbReference>
<proteinExistence type="inferred from homology"/>
<evidence type="ECO:0000313" key="5">
    <source>
        <dbReference type="Proteomes" id="UP000596130"/>
    </source>
</evidence>
<dbReference type="InterPro" id="IPR020802">
    <property type="entry name" value="TesA-like"/>
</dbReference>
<evidence type="ECO:0000256" key="1">
    <source>
        <dbReference type="ARBA" id="ARBA00007169"/>
    </source>
</evidence>
<dbReference type="Gene3D" id="3.40.50.1820">
    <property type="entry name" value="alpha/beta hydrolase"/>
    <property type="match status" value="1"/>
</dbReference>
<name>A0A7T4PPV9_9ACTN</name>
<dbReference type="PANTHER" id="PTHR11487">
    <property type="entry name" value="THIOESTERASE"/>
    <property type="match status" value="1"/>
</dbReference>
<organism evidence="4 5">
    <name type="scientific">Streptomyces alfalfae</name>
    <dbReference type="NCBI Taxonomy" id="1642299"/>
    <lineage>
        <taxon>Bacteria</taxon>
        <taxon>Bacillati</taxon>
        <taxon>Actinomycetota</taxon>
        <taxon>Actinomycetes</taxon>
        <taxon>Kitasatosporales</taxon>
        <taxon>Streptomycetaceae</taxon>
        <taxon>Streptomyces</taxon>
    </lineage>
</organism>
<dbReference type="SUPFAM" id="SSF53474">
    <property type="entry name" value="alpha/beta-Hydrolases"/>
    <property type="match status" value="1"/>
</dbReference>
<dbReference type="AlphaFoldDB" id="A0A7T4PPV9"/>
<dbReference type="InterPro" id="IPR012223">
    <property type="entry name" value="TEII"/>
</dbReference>
<dbReference type="PANTHER" id="PTHR11487:SF0">
    <property type="entry name" value="S-ACYL FATTY ACID SYNTHASE THIOESTERASE, MEDIUM CHAIN"/>
    <property type="match status" value="1"/>
</dbReference>
<keyword evidence="2" id="KW-0378">Hydrolase</keyword>
<dbReference type="SMART" id="SM00824">
    <property type="entry name" value="PKS_TE"/>
    <property type="match status" value="1"/>
</dbReference>
<comment type="similarity">
    <text evidence="1">Belongs to the thioesterase family.</text>
</comment>